<keyword evidence="5 6" id="KW-0472">Membrane</keyword>
<comment type="similarity">
    <text evidence="2 6">Belongs to the drug/metabolite transporter (DMT) superfamily. Plant drug/metabolite exporter (P-DME) (TC 2.A.7.4) family.</text>
</comment>
<dbReference type="PANTHER" id="PTHR31218">
    <property type="entry name" value="WAT1-RELATED PROTEIN"/>
    <property type="match status" value="1"/>
</dbReference>
<feature type="domain" description="EamA" evidence="7">
    <location>
        <begin position="20"/>
        <end position="150"/>
    </location>
</feature>
<organism evidence="8 9">
    <name type="scientific">Handroanthus impetiginosus</name>
    <dbReference type="NCBI Taxonomy" id="429701"/>
    <lineage>
        <taxon>Eukaryota</taxon>
        <taxon>Viridiplantae</taxon>
        <taxon>Streptophyta</taxon>
        <taxon>Embryophyta</taxon>
        <taxon>Tracheophyta</taxon>
        <taxon>Spermatophyta</taxon>
        <taxon>Magnoliopsida</taxon>
        <taxon>eudicotyledons</taxon>
        <taxon>Gunneridae</taxon>
        <taxon>Pentapetalae</taxon>
        <taxon>asterids</taxon>
        <taxon>lamiids</taxon>
        <taxon>Lamiales</taxon>
        <taxon>Bignoniaceae</taxon>
        <taxon>Crescentiina</taxon>
        <taxon>Tabebuia alliance</taxon>
        <taxon>Handroanthus</taxon>
    </lineage>
</organism>
<evidence type="ECO:0000256" key="4">
    <source>
        <dbReference type="ARBA" id="ARBA00022989"/>
    </source>
</evidence>
<feature type="transmembrane region" description="Helical" evidence="6">
    <location>
        <begin position="45"/>
        <end position="67"/>
    </location>
</feature>
<gene>
    <name evidence="8" type="ORF">CDL12_00625</name>
</gene>
<feature type="transmembrane region" description="Helical" evidence="6">
    <location>
        <begin position="18"/>
        <end position="39"/>
    </location>
</feature>
<feature type="transmembrane region" description="Helical" evidence="6">
    <location>
        <begin position="140"/>
        <end position="160"/>
    </location>
</feature>
<dbReference type="AlphaFoldDB" id="A0A2G9IA40"/>
<dbReference type="GO" id="GO:0022857">
    <property type="term" value="F:transmembrane transporter activity"/>
    <property type="evidence" value="ECO:0007669"/>
    <property type="project" value="InterPro"/>
</dbReference>
<keyword evidence="9" id="KW-1185">Reference proteome</keyword>
<proteinExistence type="inferred from homology"/>
<keyword evidence="4 6" id="KW-1133">Transmembrane helix</keyword>
<dbReference type="InterPro" id="IPR030184">
    <property type="entry name" value="WAT1-related"/>
</dbReference>
<dbReference type="OrthoDB" id="1728340at2759"/>
<feature type="transmembrane region" description="Helical" evidence="6">
    <location>
        <begin position="315"/>
        <end position="335"/>
    </location>
</feature>
<feature type="domain" description="EamA" evidence="7">
    <location>
        <begin position="196"/>
        <end position="333"/>
    </location>
</feature>
<comment type="caution">
    <text evidence="8">The sequence shown here is derived from an EMBL/GenBank/DDBJ whole genome shotgun (WGS) entry which is preliminary data.</text>
</comment>
<evidence type="ECO:0000256" key="2">
    <source>
        <dbReference type="ARBA" id="ARBA00007635"/>
    </source>
</evidence>
<name>A0A2G9IA40_9LAMI</name>
<feature type="transmembrane region" description="Helical" evidence="6">
    <location>
        <begin position="289"/>
        <end position="309"/>
    </location>
</feature>
<feature type="transmembrane region" description="Helical" evidence="6">
    <location>
        <begin position="257"/>
        <end position="277"/>
    </location>
</feature>
<evidence type="ECO:0000256" key="1">
    <source>
        <dbReference type="ARBA" id="ARBA00004141"/>
    </source>
</evidence>
<protein>
    <recommendedName>
        <fullName evidence="6">WAT1-related protein</fullName>
    </recommendedName>
</protein>
<dbReference type="STRING" id="429701.A0A2G9IA40"/>
<keyword evidence="3 6" id="KW-0812">Transmembrane</keyword>
<comment type="subcellular location">
    <subcellularLocation>
        <location evidence="1 6">Membrane</location>
        <topology evidence="1 6">Multi-pass membrane protein</topology>
    </subcellularLocation>
</comment>
<dbReference type="InterPro" id="IPR037185">
    <property type="entry name" value="EmrE-like"/>
</dbReference>
<feature type="transmembrane region" description="Helical" evidence="6">
    <location>
        <begin position="225"/>
        <end position="245"/>
    </location>
</feature>
<reference evidence="9" key="1">
    <citation type="journal article" date="2018" name="Gigascience">
        <title>Genome assembly of the Pink Ipe (Handroanthus impetiginosus, Bignoniaceae), a highly valued, ecologically keystone Neotropical timber forest tree.</title>
        <authorList>
            <person name="Silva-Junior O.B."/>
            <person name="Grattapaglia D."/>
            <person name="Novaes E."/>
            <person name="Collevatti R.G."/>
        </authorList>
    </citation>
    <scope>NUCLEOTIDE SEQUENCE [LARGE SCALE GENOMIC DNA]</scope>
    <source>
        <strain evidence="9">cv. UFG-1</strain>
    </source>
</reference>
<feature type="transmembrane region" description="Helical" evidence="6">
    <location>
        <begin position="104"/>
        <end position="128"/>
    </location>
</feature>
<dbReference type="SUPFAM" id="SSF103481">
    <property type="entry name" value="Multidrug resistance efflux transporter EmrE"/>
    <property type="match status" value="2"/>
</dbReference>
<dbReference type="GO" id="GO:0016020">
    <property type="term" value="C:membrane"/>
    <property type="evidence" value="ECO:0007669"/>
    <property type="project" value="UniProtKB-SubCell"/>
</dbReference>
<feature type="transmembrane region" description="Helical" evidence="6">
    <location>
        <begin position="193"/>
        <end position="213"/>
    </location>
</feature>
<evidence type="ECO:0000259" key="7">
    <source>
        <dbReference type="Pfam" id="PF00892"/>
    </source>
</evidence>
<dbReference type="InterPro" id="IPR000620">
    <property type="entry name" value="EamA_dom"/>
</dbReference>
<dbReference type="Proteomes" id="UP000231279">
    <property type="component" value="Unassembled WGS sequence"/>
</dbReference>
<accession>A0A2G9IA40</accession>
<dbReference type="EMBL" id="NKXS01000069">
    <property type="protein sequence ID" value="PIN26617.1"/>
    <property type="molecule type" value="Genomic_DNA"/>
</dbReference>
<sequence length="358" mass="39868">MDKCTHGFLNILERNKPFLGMVFVQLVYAGMALFSKAAISKGMNPYVFVAYRQAFATIALAPFAFFLDRKKADPLSYGLICRIFLISLFGITLSLNLYSYAINYVSATFASASINTIPALTFLIAVAFRIESFSIREFPGIVKFVGSVVSLSGAMVFAFVKGPQLNFMNWNVNALQKTNANGTHDLSSTKQKWIQGCLLMFLANTTWASWLVMQAPLVKQYPAKFRLTMLQCLFSCIQSSVWAMAMERDLSSWQLEWNLNLFSVAYCGVVVTGLSYWLQLWAVENKGPLYAATFTPLILIFTAIISAFLWKEMLYAGSICGGVLLVAGLYCVIWGKNKEAQIEANKVKPTDVREAANV</sequence>
<feature type="transmembrane region" description="Helical" evidence="6">
    <location>
        <begin position="79"/>
        <end position="98"/>
    </location>
</feature>
<evidence type="ECO:0000256" key="6">
    <source>
        <dbReference type="RuleBase" id="RU363077"/>
    </source>
</evidence>
<evidence type="ECO:0000256" key="3">
    <source>
        <dbReference type="ARBA" id="ARBA00022692"/>
    </source>
</evidence>
<evidence type="ECO:0000313" key="9">
    <source>
        <dbReference type="Proteomes" id="UP000231279"/>
    </source>
</evidence>
<evidence type="ECO:0000313" key="8">
    <source>
        <dbReference type="EMBL" id="PIN26617.1"/>
    </source>
</evidence>
<dbReference type="Pfam" id="PF00892">
    <property type="entry name" value="EamA"/>
    <property type="match status" value="2"/>
</dbReference>
<evidence type="ECO:0000256" key="5">
    <source>
        <dbReference type="ARBA" id="ARBA00023136"/>
    </source>
</evidence>